<dbReference type="RefSeq" id="WP_199396708.1">
    <property type="nucleotide sequence ID" value="NZ_JAEMHK010000017.1"/>
</dbReference>
<evidence type="ECO:0000256" key="1">
    <source>
        <dbReference type="ARBA" id="ARBA00022598"/>
    </source>
</evidence>
<organism evidence="4 5">
    <name type="scientific">Geomonas propionica</name>
    <dbReference type="NCBI Taxonomy" id="2798582"/>
    <lineage>
        <taxon>Bacteria</taxon>
        <taxon>Pseudomonadati</taxon>
        <taxon>Thermodesulfobacteriota</taxon>
        <taxon>Desulfuromonadia</taxon>
        <taxon>Geobacterales</taxon>
        <taxon>Geobacteraceae</taxon>
        <taxon>Geomonas</taxon>
    </lineage>
</organism>
<proteinExistence type="predicted"/>
<reference evidence="4 5" key="1">
    <citation type="submission" date="2020-12" db="EMBL/GenBank/DDBJ databases">
        <title>Geomonas sp. Red259, isolated from paddy soil.</title>
        <authorList>
            <person name="Xu Z."/>
            <person name="Zhang Z."/>
            <person name="Masuda Y."/>
            <person name="Itoh H."/>
            <person name="Senoo K."/>
        </authorList>
    </citation>
    <scope>NUCLEOTIDE SEQUENCE [LARGE SCALE GENOMIC DNA]</scope>
    <source>
        <strain evidence="4 5">Red259</strain>
    </source>
</reference>
<dbReference type="Pfam" id="PF00501">
    <property type="entry name" value="AMP-binding"/>
    <property type="match status" value="1"/>
</dbReference>
<evidence type="ECO:0000259" key="3">
    <source>
        <dbReference type="Pfam" id="PF13193"/>
    </source>
</evidence>
<dbReference type="SUPFAM" id="SSF56801">
    <property type="entry name" value="Acetyl-CoA synthetase-like"/>
    <property type="match status" value="1"/>
</dbReference>
<feature type="domain" description="AMP-binding enzyme C-terminal" evidence="3">
    <location>
        <begin position="449"/>
        <end position="527"/>
    </location>
</feature>
<dbReference type="Proteomes" id="UP000641025">
    <property type="component" value="Unassembled WGS sequence"/>
</dbReference>
<dbReference type="Gene3D" id="3.40.50.12820">
    <property type="match status" value="1"/>
</dbReference>
<dbReference type="InterPro" id="IPR025110">
    <property type="entry name" value="AMP-bd_C"/>
</dbReference>
<dbReference type="Gene3D" id="3.40.50.980">
    <property type="match status" value="1"/>
</dbReference>
<evidence type="ECO:0000313" key="5">
    <source>
        <dbReference type="Proteomes" id="UP000641025"/>
    </source>
</evidence>
<accession>A0ABS0YW82</accession>
<dbReference type="NCBIfam" id="TIGR02262">
    <property type="entry name" value="benz_CoA_lig"/>
    <property type="match status" value="1"/>
</dbReference>
<dbReference type="Pfam" id="PF13193">
    <property type="entry name" value="AMP-binding_C"/>
    <property type="match status" value="1"/>
</dbReference>
<sequence length="543" mass="60217">MPYSLNLPDTFNAADHFVDRNVREGRGGKVAVLCEDRSFTYAQIQAGMNRFGNALKSLGVRMEERVALLLLDTEVYPQAFFGAIKMGAVPVCLNTMNRSQDFQFYLNDSRTRVLVVDAPLLEMIEPIRGNLPFLEHVIVPLRQGSPLRQGYGGQAPCCSGEPSVNGMRTGDLDFDALLAAQSDRLDTAPTCRDDACFWLYSSGSTGSPKGTVHLQHDMVYAANTYGMKVLDIKEDDVFFSAAKLFFAYGLGNGIYFPFHVGATAVYLPQRPTPEQVYATVRRHSPTLYFGVPTLYGQMLEQEGSMAGVRLCVSAGEALPPAYLHRWKARFQLDILDGIGSTEMAHIFVSNRPGEITPGSSGKVVPGYEARIVDESMHDVPPGEIGTLLVKGDSAAAYYWNKHGKTSETMMGQWLNTGDKYYCDRQGYFFCAGRSDDMLKVGGIWVSPNEVESCLIEHPDVLECAVIGACDEDNLVKPMAFVVLSATKEPSELVETELKEFVKSSLALYKYPRWIRFMDELPKTATGKIKRFELRNLLQQQQAA</sequence>
<dbReference type="PANTHER" id="PTHR43352">
    <property type="entry name" value="ACETYL-COA SYNTHETASE"/>
    <property type="match status" value="1"/>
</dbReference>
<dbReference type="InterPro" id="IPR000873">
    <property type="entry name" value="AMP-dep_synth/lig_dom"/>
</dbReference>
<dbReference type="GO" id="GO:0016874">
    <property type="term" value="F:ligase activity"/>
    <property type="evidence" value="ECO:0007669"/>
    <property type="project" value="UniProtKB-KW"/>
</dbReference>
<evidence type="ECO:0000259" key="2">
    <source>
        <dbReference type="Pfam" id="PF00501"/>
    </source>
</evidence>
<dbReference type="Gene3D" id="3.30.300.30">
    <property type="match status" value="1"/>
</dbReference>
<keyword evidence="5" id="KW-1185">Reference proteome</keyword>
<evidence type="ECO:0000313" key="4">
    <source>
        <dbReference type="EMBL" id="MBJ6802231.1"/>
    </source>
</evidence>
<dbReference type="PANTHER" id="PTHR43352:SF1">
    <property type="entry name" value="ANTHRANILATE--COA LIGASE"/>
    <property type="match status" value="1"/>
</dbReference>
<feature type="domain" description="AMP-dependent synthetase/ligase" evidence="2">
    <location>
        <begin position="24"/>
        <end position="399"/>
    </location>
</feature>
<gene>
    <name evidence="4" type="ORF">JFN90_19060</name>
</gene>
<dbReference type="EMBL" id="JAEMHK010000017">
    <property type="protein sequence ID" value="MBJ6802231.1"/>
    <property type="molecule type" value="Genomic_DNA"/>
</dbReference>
<dbReference type="InterPro" id="IPR045851">
    <property type="entry name" value="AMP-bd_C_sf"/>
</dbReference>
<name>A0ABS0YW82_9BACT</name>
<dbReference type="InterPro" id="IPR011957">
    <property type="entry name" value="Benz_CoA_lig"/>
</dbReference>
<comment type="caution">
    <text evidence="4">The sequence shown here is derived from an EMBL/GenBank/DDBJ whole genome shotgun (WGS) entry which is preliminary data.</text>
</comment>
<dbReference type="Gene3D" id="2.30.38.10">
    <property type="entry name" value="Luciferase, Domain 3"/>
    <property type="match status" value="1"/>
</dbReference>
<keyword evidence="1 4" id="KW-0436">Ligase</keyword>
<protein>
    <submittedName>
        <fullName evidence="4">Benzoate-CoA ligase family protein</fullName>
    </submittedName>
</protein>